<evidence type="ECO:0000313" key="3">
    <source>
        <dbReference type="Proteomes" id="UP000034588"/>
    </source>
</evidence>
<dbReference type="GO" id="GO:0008233">
    <property type="term" value="F:peptidase activity"/>
    <property type="evidence" value="ECO:0007669"/>
    <property type="project" value="UniProtKB-KW"/>
</dbReference>
<dbReference type="Pfam" id="PF14550">
    <property type="entry name" value="Peptidase_S78_2"/>
    <property type="match status" value="1"/>
</dbReference>
<feature type="domain" description="Phage-like element PBSX protein XkdF" evidence="1">
    <location>
        <begin position="362"/>
        <end position="464"/>
    </location>
</feature>
<reference evidence="2 3" key="1">
    <citation type="journal article" date="2015" name="Nature">
        <title>rRNA introns, odd ribosomes, and small enigmatic genomes across a large radiation of phyla.</title>
        <authorList>
            <person name="Brown C.T."/>
            <person name="Hug L.A."/>
            <person name="Thomas B.C."/>
            <person name="Sharon I."/>
            <person name="Castelle C.J."/>
            <person name="Singh A."/>
            <person name="Wilkins M.J."/>
            <person name="Williams K.H."/>
            <person name="Banfield J.F."/>
        </authorList>
    </citation>
    <scope>NUCLEOTIDE SEQUENCE [LARGE SCALE GENOMIC DNA]</scope>
</reference>
<keyword evidence="2" id="KW-0645">Protease</keyword>
<dbReference type="Proteomes" id="UP000034588">
    <property type="component" value="Unassembled WGS sequence"/>
</dbReference>
<name>A0A0G1YE11_9BACT</name>
<dbReference type="InterPro" id="IPR027924">
    <property type="entry name" value="XkdF"/>
</dbReference>
<keyword evidence="2" id="KW-0378">Hydrolase</keyword>
<accession>A0A0G1YE11</accession>
<evidence type="ECO:0000313" key="2">
    <source>
        <dbReference type="EMBL" id="KKW13187.1"/>
    </source>
</evidence>
<dbReference type="GO" id="GO:0006508">
    <property type="term" value="P:proteolysis"/>
    <property type="evidence" value="ECO:0007669"/>
    <property type="project" value="UniProtKB-KW"/>
</dbReference>
<comment type="caution">
    <text evidence="2">The sequence shown here is derived from an EMBL/GenBank/DDBJ whole genome shotgun (WGS) entry which is preliminary data.</text>
</comment>
<evidence type="ECO:0000259" key="1">
    <source>
        <dbReference type="Pfam" id="PF14550"/>
    </source>
</evidence>
<dbReference type="AlphaFoldDB" id="A0A0G1YE11"/>
<dbReference type="EMBL" id="LCQD01000003">
    <property type="protein sequence ID" value="KKW13187.1"/>
    <property type="molecule type" value="Genomic_DNA"/>
</dbReference>
<organism evidence="2 3">
    <name type="scientific">Candidatus Gottesmanbacteria bacterium GW2011_GWB1_49_7</name>
    <dbReference type="NCBI Taxonomy" id="1618448"/>
    <lineage>
        <taxon>Bacteria</taxon>
        <taxon>Candidatus Gottesmaniibacteriota</taxon>
    </lineage>
</organism>
<proteinExistence type="predicted"/>
<protein>
    <submittedName>
        <fullName evidence="2">Phage prohead protease, HK97 family</fullName>
    </submittedName>
</protein>
<sequence>MNKSVVPFKSYPLTPKGAWTWDSKVQNAIIKVGGWGLYKQAHAWANAESPNIKSSYKLPHHEIIGGELFTKWSGVKAAMGALLGARGGTDIPSADKQTVYNHLVKHYKEFDKTPPEFKKHILIEAVFKTLTHLADGALEVETPWGKSTVETCFMDGEVEDGSLVSVELIIPEDGSLEKSLTSTDLSTTMSFAQGESVVDEVSTTETLQGDVESELSKMRRGPKPSDNALVASAKESTDGVVVLLGRALGARHDKHRTIAFDSRMDETQREHVARSLAWDVPAARKAAGGFILDIHEDHTFAADTFYVLDPVKESVFCSEDPDPKTNAQSKDPASELDMAVKSDTKTFFVEFKKVLSVPGKDMIIRSVAYPSDRIDAHGEYASFADLEKAAHEFNIHFREINIEHTDREAPGTAVAESYMARSADAEISADKGDWCVVLRVSDEDTKSEIAAGVYKGLSIQGRCKKQPGICKGQSAVQLTGVTINKISLVENPATRLAFVAKRKESVGLRPDTEAVKKGLVMEELKKLLDLVQTATVDLGRLVKAEIPVQVPEFPFQASEGPDAAKSYMMRLQMSFLAKFLGNIKTSVENIQKQATDAGKEIETLTGQVSEKSEQLGALGELCREYERHPDIDAIRQMIIGEKAPATAGV</sequence>
<gene>
    <name evidence="2" type="ORF">UY48_C0003G0009</name>
</gene>